<organism evidence="1 2">
    <name type="scientific">Jimgerdemannia flammicorona</name>
    <dbReference type="NCBI Taxonomy" id="994334"/>
    <lineage>
        <taxon>Eukaryota</taxon>
        <taxon>Fungi</taxon>
        <taxon>Fungi incertae sedis</taxon>
        <taxon>Mucoromycota</taxon>
        <taxon>Mucoromycotina</taxon>
        <taxon>Endogonomycetes</taxon>
        <taxon>Endogonales</taxon>
        <taxon>Endogonaceae</taxon>
        <taxon>Jimgerdemannia</taxon>
    </lineage>
</organism>
<dbReference type="AlphaFoldDB" id="A0A433BB02"/>
<protein>
    <submittedName>
        <fullName evidence="1">Uncharacterized protein</fullName>
    </submittedName>
</protein>
<accession>A0A433BB02</accession>
<evidence type="ECO:0000313" key="1">
    <source>
        <dbReference type="EMBL" id="RUP23260.1"/>
    </source>
</evidence>
<dbReference type="OrthoDB" id="17560at2759"/>
<reference evidence="1 2" key="1">
    <citation type="journal article" date="2018" name="New Phytol.">
        <title>Phylogenomics of Endogonaceae and evolution of mycorrhizas within Mucoromycota.</title>
        <authorList>
            <person name="Chang Y."/>
            <person name="Desiro A."/>
            <person name="Na H."/>
            <person name="Sandor L."/>
            <person name="Lipzen A."/>
            <person name="Clum A."/>
            <person name="Barry K."/>
            <person name="Grigoriev I.V."/>
            <person name="Martin F.M."/>
            <person name="Stajich J.E."/>
            <person name="Smith M.E."/>
            <person name="Bonito G."/>
            <person name="Spatafora J.W."/>
        </authorList>
    </citation>
    <scope>NUCLEOTIDE SEQUENCE [LARGE SCALE GENOMIC DNA]</scope>
    <source>
        <strain evidence="1 2">GMNB39</strain>
    </source>
</reference>
<gene>
    <name evidence="1" type="ORF">BC936DRAFT_139024</name>
</gene>
<evidence type="ECO:0000313" key="2">
    <source>
        <dbReference type="Proteomes" id="UP000268093"/>
    </source>
</evidence>
<name>A0A433BB02_9FUNG</name>
<dbReference type="EMBL" id="RBNI01014169">
    <property type="protein sequence ID" value="RUP23260.1"/>
    <property type="molecule type" value="Genomic_DNA"/>
</dbReference>
<proteinExistence type="predicted"/>
<dbReference type="Proteomes" id="UP000268093">
    <property type="component" value="Unassembled WGS sequence"/>
</dbReference>
<keyword evidence="2" id="KW-1185">Reference proteome</keyword>
<comment type="caution">
    <text evidence="1">The sequence shown here is derived from an EMBL/GenBank/DDBJ whole genome shotgun (WGS) entry which is preliminary data.</text>
</comment>
<feature type="non-terminal residue" evidence="1">
    <location>
        <position position="39"/>
    </location>
</feature>
<sequence>MAAILPPVCCAVPPVESDYAPVGLLEQIDDLPVYTVGPK</sequence>